<evidence type="ECO:0000313" key="2">
    <source>
        <dbReference type="EMBL" id="SFD91763.1"/>
    </source>
</evidence>
<keyword evidence="3" id="KW-1185">Reference proteome</keyword>
<accession>A0A1I1WED6</accession>
<dbReference type="Proteomes" id="UP000198598">
    <property type="component" value="Unassembled WGS sequence"/>
</dbReference>
<dbReference type="EMBL" id="FOLQ01000008">
    <property type="protein sequence ID" value="SFD91763.1"/>
    <property type="molecule type" value="Genomic_DNA"/>
</dbReference>
<dbReference type="STRING" id="662367.SAMN05216167_108188"/>
<feature type="region of interest" description="Disordered" evidence="1">
    <location>
        <begin position="88"/>
        <end position="109"/>
    </location>
</feature>
<dbReference type="RefSeq" id="WP_177236637.1">
    <property type="nucleotide sequence ID" value="NZ_FOLQ01000008.1"/>
</dbReference>
<gene>
    <name evidence="2" type="ORF">SAMN05216167_108188</name>
</gene>
<evidence type="ECO:0000313" key="3">
    <source>
        <dbReference type="Proteomes" id="UP000198598"/>
    </source>
</evidence>
<feature type="compositionally biased region" description="Low complexity" evidence="1">
    <location>
        <begin position="95"/>
        <end position="109"/>
    </location>
</feature>
<proteinExistence type="predicted"/>
<protein>
    <submittedName>
        <fullName evidence="2">Uncharacterized protein</fullName>
    </submittedName>
</protein>
<evidence type="ECO:0000256" key="1">
    <source>
        <dbReference type="SAM" id="MobiDB-lite"/>
    </source>
</evidence>
<sequence length="132" mass="15354">MKLTWTFYKADQSITLTVIYVASLDTQNLLSGGYLDIDANTAYVNWETFKRFNSKLVAERKDAFGMLQRLPDNMEYRDERLLYVANDSEFGPHYTSPTATTEPDTPTPEWTDQQVRQAFAEFEHIPIPRYVD</sequence>
<name>A0A1I1WED6_9BACT</name>
<reference evidence="2 3" key="1">
    <citation type="submission" date="2016-10" db="EMBL/GenBank/DDBJ databases">
        <authorList>
            <person name="de Groot N.N."/>
        </authorList>
    </citation>
    <scope>NUCLEOTIDE SEQUENCE [LARGE SCALE GENOMIC DNA]</scope>
    <source>
        <strain evidence="2 3">DSM 26130</strain>
    </source>
</reference>
<organism evidence="2 3">
    <name type="scientific">Spirosoma endophyticum</name>
    <dbReference type="NCBI Taxonomy" id="662367"/>
    <lineage>
        <taxon>Bacteria</taxon>
        <taxon>Pseudomonadati</taxon>
        <taxon>Bacteroidota</taxon>
        <taxon>Cytophagia</taxon>
        <taxon>Cytophagales</taxon>
        <taxon>Cytophagaceae</taxon>
        <taxon>Spirosoma</taxon>
    </lineage>
</organism>
<dbReference type="AlphaFoldDB" id="A0A1I1WED6"/>